<proteinExistence type="inferred from homology"/>
<evidence type="ECO:0000256" key="7">
    <source>
        <dbReference type="SAM" id="MobiDB-lite"/>
    </source>
</evidence>
<name>A0AA38L966_TAXCH</name>
<dbReference type="GO" id="GO:0046872">
    <property type="term" value="F:metal ion binding"/>
    <property type="evidence" value="ECO:0007669"/>
    <property type="project" value="UniProtKB-KW"/>
</dbReference>
<dbReference type="SUPFAM" id="SSF52833">
    <property type="entry name" value="Thioredoxin-like"/>
    <property type="match status" value="1"/>
</dbReference>
<dbReference type="OMA" id="TIHQFRN"/>
<dbReference type="GO" id="GO:0005759">
    <property type="term" value="C:mitochondrial matrix"/>
    <property type="evidence" value="ECO:0007669"/>
    <property type="project" value="TreeGrafter"/>
</dbReference>
<dbReference type="PANTHER" id="PTHR10293">
    <property type="entry name" value="GLUTAREDOXIN FAMILY MEMBER"/>
    <property type="match status" value="1"/>
</dbReference>
<comment type="similarity">
    <text evidence="1">Belongs to the glutaredoxin family. CGFS subfamily.</text>
</comment>
<dbReference type="CDD" id="cd03028">
    <property type="entry name" value="GRX_PICOT_like"/>
    <property type="match status" value="1"/>
</dbReference>
<dbReference type="Gene3D" id="3.40.30.10">
    <property type="entry name" value="Glutaredoxin"/>
    <property type="match status" value="1"/>
</dbReference>
<gene>
    <name evidence="9" type="ORF">KI387_027655</name>
</gene>
<evidence type="ECO:0000313" key="10">
    <source>
        <dbReference type="Proteomes" id="UP000824469"/>
    </source>
</evidence>
<comment type="caution">
    <text evidence="9">The sequence shown here is derived from an EMBL/GenBank/DDBJ whole genome shotgun (WGS) entry which is preliminary data.</text>
</comment>
<dbReference type="PANTHER" id="PTHR10293:SF16">
    <property type="entry name" value="GLUTAREDOXIN-RELATED PROTEIN 5, MITOCHONDRIAL"/>
    <property type="match status" value="1"/>
</dbReference>
<dbReference type="NCBIfam" id="TIGR00365">
    <property type="entry name" value="Grx4 family monothiol glutaredoxin"/>
    <property type="match status" value="1"/>
</dbReference>
<keyword evidence="6" id="KW-0676">Redox-active center</keyword>
<protein>
    <recommendedName>
        <fullName evidence="8">Glutaredoxin domain-containing protein</fullName>
    </recommendedName>
</protein>
<dbReference type="Proteomes" id="UP000824469">
    <property type="component" value="Unassembled WGS sequence"/>
</dbReference>
<keyword evidence="2" id="KW-0001">2Fe-2S</keyword>
<feature type="domain" description="Glutaredoxin" evidence="8">
    <location>
        <begin position="54"/>
        <end position="118"/>
    </location>
</feature>
<evidence type="ECO:0000256" key="4">
    <source>
        <dbReference type="ARBA" id="ARBA00023004"/>
    </source>
</evidence>
<dbReference type="PROSITE" id="PS51354">
    <property type="entry name" value="GLUTAREDOXIN_2"/>
    <property type="match status" value="1"/>
</dbReference>
<accession>A0AA38L966</accession>
<dbReference type="InterPro" id="IPR036249">
    <property type="entry name" value="Thioredoxin-like_sf"/>
</dbReference>
<dbReference type="EMBL" id="JAHRHJ020000006">
    <property type="protein sequence ID" value="KAH9312620.1"/>
    <property type="molecule type" value="Genomic_DNA"/>
</dbReference>
<organism evidence="9 10">
    <name type="scientific">Taxus chinensis</name>
    <name type="common">Chinese yew</name>
    <name type="synonym">Taxus wallichiana var. chinensis</name>
    <dbReference type="NCBI Taxonomy" id="29808"/>
    <lineage>
        <taxon>Eukaryota</taxon>
        <taxon>Viridiplantae</taxon>
        <taxon>Streptophyta</taxon>
        <taxon>Embryophyta</taxon>
        <taxon>Tracheophyta</taxon>
        <taxon>Spermatophyta</taxon>
        <taxon>Pinopsida</taxon>
        <taxon>Pinidae</taxon>
        <taxon>Conifers II</taxon>
        <taxon>Cupressales</taxon>
        <taxon>Taxaceae</taxon>
        <taxon>Taxus</taxon>
    </lineage>
</organism>
<dbReference type="GO" id="GO:0051537">
    <property type="term" value="F:2 iron, 2 sulfur cluster binding"/>
    <property type="evidence" value="ECO:0007669"/>
    <property type="project" value="UniProtKB-KW"/>
</dbReference>
<dbReference type="AlphaFoldDB" id="A0AA38L966"/>
<feature type="region of interest" description="Disordered" evidence="7">
    <location>
        <begin position="19"/>
        <end position="40"/>
    </location>
</feature>
<dbReference type="InterPro" id="IPR002109">
    <property type="entry name" value="Glutaredoxin"/>
</dbReference>
<evidence type="ECO:0000259" key="8">
    <source>
        <dbReference type="Pfam" id="PF00462"/>
    </source>
</evidence>
<sequence>AGARAPYGLGIQKQFSTIGGDSETHSDFRPVNKAPSDVPSTRELVEKDVNENPIMLYIKGVPDAPRCGFSQLAVKILQQYGVPFSSRNILEDLELKEGIKAFSNWPTFPQVFIKGEFVGGSDIVLNMHK</sequence>
<evidence type="ECO:0000313" key="9">
    <source>
        <dbReference type="EMBL" id="KAH9312620.1"/>
    </source>
</evidence>
<dbReference type="Pfam" id="PF00462">
    <property type="entry name" value="Glutaredoxin"/>
    <property type="match status" value="1"/>
</dbReference>
<evidence type="ECO:0000256" key="2">
    <source>
        <dbReference type="ARBA" id="ARBA00022714"/>
    </source>
</evidence>
<evidence type="ECO:0000256" key="1">
    <source>
        <dbReference type="ARBA" id="ARBA00008983"/>
    </source>
</evidence>
<dbReference type="InterPro" id="IPR033658">
    <property type="entry name" value="GRX_PICOT-like"/>
</dbReference>
<reference evidence="9 10" key="1">
    <citation type="journal article" date="2021" name="Nat. Plants">
        <title>The Taxus genome provides insights into paclitaxel biosynthesis.</title>
        <authorList>
            <person name="Xiong X."/>
            <person name="Gou J."/>
            <person name="Liao Q."/>
            <person name="Li Y."/>
            <person name="Zhou Q."/>
            <person name="Bi G."/>
            <person name="Li C."/>
            <person name="Du R."/>
            <person name="Wang X."/>
            <person name="Sun T."/>
            <person name="Guo L."/>
            <person name="Liang H."/>
            <person name="Lu P."/>
            <person name="Wu Y."/>
            <person name="Zhang Z."/>
            <person name="Ro D.K."/>
            <person name="Shang Y."/>
            <person name="Huang S."/>
            <person name="Yan J."/>
        </authorList>
    </citation>
    <scope>NUCLEOTIDE SEQUENCE [LARGE SCALE GENOMIC DNA]</scope>
    <source>
        <strain evidence="9">Ta-2019</strain>
    </source>
</reference>
<keyword evidence="4" id="KW-0408">Iron</keyword>
<feature type="non-terminal residue" evidence="9">
    <location>
        <position position="129"/>
    </location>
</feature>
<keyword evidence="3" id="KW-0479">Metal-binding</keyword>
<dbReference type="FunFam" id="3.40.30.10:FF:000005">
    <property type="entry name" value="Glutaredoxin 5"/>
    <property type="match status" value="1"/>
</dbReference>
<dbReference type="InterPro" id="IPR004480">
    <property type="entry name" value="Monothiol_GRX-rel"/>
</dbReference>
<evidence type="ECO:0000256" key="6">
    <source>
        <dbReference type="ARBA" id="ARBA00023284"/>
    </source>
</evidence>
<keyword evidence="10" id="KW-1185">Reference proteome</keyword>
<evidence type="ECO:0000256" key="5">
    <source>
        <dbReference type="ARBA" id="ARBA00023014"/>
    </source>
</evidence>
<feature type="non-terminal residue" evidence="9">
    <location>
        <position position="1"/>
    </location>
</feature>
<keyword evidence="5" id="KW-0411">Iron-sulfur</keyword>
<evidence type="ECO:0000256" key="3">
    <source>
        <dbReference type="ARBA" id="ARBA00022723"/>
    </source>
</evidence>